<reference evidence="3" key="1">
    <citation type="submission" date="2021-02" db="EMBL/GenBank/DDBJ databases">
        <authorList>
            <person name="Nowell W R."/>
        </authorList>
    </citation>
    <scope>NUCLEOTIDE SEQUENCE</scope>
</reference>
<dbReference type="AlphaFoldDB" id="A0A8S3JJG7"/>
<accession>A0A8S3JJG7</accession>
<dbReference type="Gene3D" id="1.25.40.420">
    <property type="match status" value="1"/>
</dbReference>
<comment type="caution">
    <text evidence="3">The sequence shown here is derived from an EMBL/GenBank/DDBJ whole genome shotgun (WGS) entry which is preliminary data.</text>
</comment>
<evidence type="ECO:0000256" key="2">
    <source>
        <dbReference type="ARBA" id="ARBA00022737"/>
    </source>
</evidence>
<name>A0A8S3JJG7_9BILA</name>
<evidence type="ECO:0000313" key="3">
    <source>
        <dbReference type="EMBL" id="CAF5217452.1"/>
    </source>
</evidence>
<feature type="non-terminal residue" evidence="3">
    <location>
        <position position="1"/>
    </location>
</feature>
<evidence type="ECO:0000256" key="1">
    <source>
        <dbReference type="ARBA" id="ARBA00022441"/>
    </source>
</evidence>
<protein>
    <submittedName>
        <fullName evidence="3">Uncharacterized protein</fullName>
    </submittedName>
</protein>
<dbReference type="PANTHER" id="PTHR45632">
    <property type="entry name" value="LD33804P"/>
    <property type="match status" value="1"/>
</dbReference>
<sequence>EADLTEREKYTVELFQQIRFMLMTPEELCDHVRKHELINRNEQSRKLVEDALCYHASPNRQPLFNDLQCQIRNQPILVAIGEIELFALNTILDRWETICQAPLEENYPVCFNHSTIDLSIS</sequence>
<keyword evidence="2" id="KW-0677">Repeat</keyword>
<gene>
    <name evidence="3" type="ORF">SMN809_LOCUS80492</name>
</gene>
<proteinExistence type="predicted"/>
<dbReference type="EMBL" id="CAJOBI010345465">
    <property type="protein sequence ID" value="CAF5217452.1"/>
    <property type="molecule type" value="Genomic_DNA"/>
</dbReference>
<dbReference type="Proteomes" id="UP000676336">
    <property type="component" value="Unassembled WGS sequence"/>
</dbReference>
<evidence type="ECO:0000313" key="4">
    <source>
        <dbReference type="Proteomes" id="UP000676336"/>
    </source>
</evidence>
<organism evidence="3 4">
    <name type="scientific">Rotaria magnacalcarata</name>
    <dbReference type="NCBI Taxonomy" id="392030"/>
    <lineage>
        <taxon>Eukaryota</taxon>
        <taxon>Metazoa</taxon>
        <taxon>Spiralia</taxon>
        <taxon>Gnathifera</taxon>
        <taxon>Rotifera</taxon>
        <taxon>Eurotatoria</taxon>
        <taxon>Bdelloidea</taxon>
        <taxon>Philodinida</taxon>
        <taxon>Philodinidae</taxon>
        <taxon>Rotaria</taxon>
    </lineage>
</organism>
<dbReference type="PANTHER" id="PTHR45632:SF3">
    <property type="entry name" value="KELCH-LIKE PROTEIN 32"/>
    <property type="match status" value="1"/>
</dbReference>
<keyword evidence="1" id="KW-0880">Kelch repeat</keyword>